<dbReference type="EMBL" id="JAGKHQ010000014">
    <property type="protein sequence ID" value="KAG7498760.1"/>
    <property type="molecule type" value="Genomic_DNA"/>
</dbReference>
<name>A0AAV6R1J1_SOLSE</name>
<protein>
    <submittedName>
        <fullName evidence="1">Uncharacterized protein</fullName>
    </submittedName>
</protein>
<evidence type="ECO:0000313" key="1">
    <source>
        <dbReference type="EMBL" id="KAG7498760.1"/>
    </source>
</evidence>
<proteinExistence type="predicted"/>
<comment type="caution">
    <text evidence="1">The sequence shown here is derived from an EMBL/GenBank/DDBJ whole genome shotgun (WGS) entry which is preliminary data.</text>
</comment>
<dbReference type="Proteomes" id="UP000693946">
    <property type="component" value="Linkage Group LG21"/>
</dbReference>
<gene>
    <name evidence="1" type="ORF">JOB18_019902</name>
</gene>
<accession>A0AAV6R1J1</accession>
<dbReference type="AlphaFoldDB" id="A0AAV6R1J1"/>
<sequence length="75" mass="8892">MDLLLLRGPFPRMKDLYTVLTLLTQSYACNRYLQLKQAQIQCNSVPPFVLIYKHLNWLISLVHKKTTMQKKRKIS</sequence>
<organism evidence="1 2">
    <name type="scientific">Solea senegalensis</name>
    <name type="common">Senegalese sole</name>
    <dbReference type="NCBI Taxonomy" id="28829"/>
    <lineage>
        <taxon>Eukaryota</taxon>
        <taxon>Metazoa</taxon>
        <taxon>Chordata</taxon>
        <taxon>Craniata</taxon>
        <taxon>Vertebrata</taxon>
        <taxon>Euteleostomi</taxon>
        <taxon>Actinopterygii</taxon>
        <taxon>Neopterygii</taxon>
        <taxon>Teleostei</taxon>
        <taxon>Neoteleostei</taxon>
        <taxon>Acanthomorphata</taxon>
        <taxon>Carangaria</taxon>
        <taxon>Pleuronectiformes</taxon>
        <taxon>Pleuronectoidei</taxon>
        <taxon>Soleidae</taxon>
        <taxon>Solea</taxon>
    </lineage>
</organism>
<reference evidence="1 2" key="1">
    <citation type="journal article" date="2021" name="Sci. Rep.">
        <title>Chromosome anchoring in Senegalese sole (Solea senegalensis) reveals sex-associated markers and genome rearrangements in flatfish.</title>
        <authorList>
            <person name="Guerrero-Cozar I."/>
            <person name="Gomez-Garrido J."/>
            <person name="Berbel C."/>
            <person name="Martinez-Blanch J.F."/>
            <person name="Alioto T."/>
            <person name="Claros M.G."/>
            <person name="Gagnaire P.A."/>
            <person name="Manchado M."/>
        </authorList>
    </citation>
    <scope>NUCLEOTIDE SEQUENCE [LARGE SCALE GENOMIC DNA]</scope>
    <source>
        <strain evidence="1">Sse05_10M</strain>
    </source>
</reference>
<keyword evidence="2" id="KW-1185">Reference proteome</keyword>
<evidence type="ECO:0000313" key="2">
    <source>
        <dbReference type="Proteomes" id="UP000693946"/>
    </source>
</evidence>